<evidence type="ECO:0000313" key="7">
    <source>
        <dbReference type="Proteomes" id="UP001302745"/>
    </source>
</evidence>
<protein>
    <recommendedName>
        <fullName evidence="3">GDP-mannose 4,6-dehydratase</fullName>
        <ecNumber evidence="3">4.2.1.47</ecNumber>
    </recommendedName>
</protein>
<dbReference type="PANTHER" id="PTHR43715:SF1">
    <property type="entry name" value="GDP-MANNOSE 4,6 DEHYDRATASE"/>
    <property type="match status" value="1"/>
</dbReference>
<accession>A0AAN6VQZ0</accession>
<dbReference type="InterPro" id="IPR006368">
    <property type="entry name" value="GDP_Man_deHydtase"/>
</dbReference>
<dbReference type="InterPro" id="IPR016040">
    <property type="entry name" value="NAD(P)-bd_dom"/>
</dbReference>
<gene>
    <name evidence="6" type="ORF">C8A00DRAFT_12864</name>
</gene>
<evidence type="ECO:0000256" key="1">
    <source>
        <dbReference type="ARBA" id="ARBA00001937"/>
    </source>
</evidence>
<dbReference type="Gene3D" id="3.90.25.10">
    <property type="entry name" value="UDP-galactose 4-epimerase, domain 1"/>
    <property type="match status" value="1"/>
</dbReference>
<sequence>MLTVEFAQYSGITGQDGSYLAELLLEKGYRVHGLARRNASQEGINMKNLRSIRSKITIHKGDITDPYILVQLLRDIQPHEIYHLAAQSHVSQSFATPDHTFQVNMTGTLNLLQAVMVCGLQSKTRIYNAATSELFGGTTTPNTMLTEHSPFEPKSPYAISKLAAYWLVRNYRDAHGLWAVNGILFNHESARRGFGFVTMRIARGAANHALNLLNSPDSSEPPLLKLAGVDMARDWGHARDYVRGIWMMLQQDSPRDMLVATGRQRTVRVFVEAAFGRVGVALRWVYGPDMKVTGAVDTNTGQKVLQIDSSLERAVEVPYLLGDSTLAREVLGWEPTIPFETLVAEMVDSELERLRKDT</sequence>
<dbReference type="Proteomes" id="UP001302745">
    <property type="component" value="Unassembled WGS sequence"/>
</dbReference>
<evidence type="ECO:0000313" key="6">
    <source>
        <dbReference type="EMBL" id="KAK4156182.1"/>
    </source>
</evidence>
<dbReference type="InterPro" id="IPR036291">
    <property type="entry name" value="NAD(P)-bd_dom_sf"/>
</dbReference>
<keyword evidence="4" id="KW-0456">Lyase</keyword>
<dbReference type="GO" id="GO:0042351">
    <property type="term" value="P:'de novo' GDP-L-fucose biosynthetic process"/>
    <property type="evidence" value="ECO:0007669"/>
    <property type="project" value="TreeGrafter"/>
</dbReference>
<dbReference type="PANTHER" id="PTHR43715">
    <property type="entry name" value="GDP-MANNOSE 4,6-DEHYDRATASE"/>
    <property type="match status" value="1"/>
</dbReference>
<comment type="cofactor">
    <cofactor evidence="1">
        <name>NADP(+)</name>
        <dbReference type="ChEBI" id="CHEBI:58349"/>
    </cofactor>
</comment>
<dbReference type="FunFam" id="3.40.50.720:FF:000924">
    <property type="entry name" value="GDP-mannose 4,6 dehydratase"/>
    <property type="match status" value="1"/>
</dbReference>
<feature type="domain" description="NAD(P)-binding" evidence="5">
    <location>
        <begin position="11"/>
        <end position="346"/>
    </location>
</feature>
<dbReference type="CDD" id="cd05260">
    <property type="entry name" value="GDP_MD_SDR_e"/>
    <property type="match status" value="1"/>
</dbReference>
<keyword evidence="7" id="KW-1185">Reference proteome</keyword>
<name>A0AAN6VQZ0_9PEZI</name>
<comment type="similarity">
    <text evidence="2">Belongs to the NAD(P)-dependent epimerase/dehydratase family. GDP-mannose 4,6-dehydratase subfamily.</text>
</comment>
<comment type="caution">
    <text evidence="6">The sequence shown here is derived from an EMBL/GenBank/DDBJ whole genome shotgun (WGS) entry which is preliminary data.</text>
</comment>
<evidence type="ECO:0000256" key="2">
    <source>
        <dbReference type="ARBA" id="ARBA00009263"/>
    </source>
</evidence>
<proteinExistence type="inferred from homology"/>
<dbReference type="EC" id="4.2.1.47" evidence="3"/>
<reference evidence="6" key="2">
    <citation type="submission" date="2023-05" db="EMBL/GenBank/DDBJ databases">
        <authorList>
            <consortium name="Lawrence Berkeley National Laboratory"/>
            <person name="Steindorff A."/>
            <person name="Hensen N."/>
            <person name="Bonometti L."/>
            <person name="Westerberg I."/>
            <person name="Brannstrom I.O."/>
            <person name="Guillou S."/>
            <person name="Cros-Aarteil S."/>
            <person name="Calhoun S."/>
            <person name="Haridas S."/>
            <person name="Kuo A."/>
            <person name="Mondo S."/>
            <person name="Pangilinan J."/>
            <person name="Riley R."/>
            <person name="Labutti K."/>
            <person name="Andreopoulos B."/>
            <person name="Lipzen A."/>
            <person name="Chen C."/>
            <person name="Yanf M."/>
            <person name="Daum C."/>
            <person name="Ng V."/>
            <person name="Clum A."/>
            <person name="Ohm R."/>
            <person name="Martin F."/>
            <person name="Silar P."/>
            <person name="Natvig D."/>
            <person name="Lalanne C."/>
            <person name="Gautier V."/>
            <person name="Ament-Velasquez S.L."/>
            <person name="Kruys A."/>
            <person name="Hutchinson M.I."/>
            <person name="Powell A.J."/>
            <person name="Barry K."/>
            <person name="Miller A.N."/>
            <person name="Grigoriev I.V."/>
            <person name="Debuchy R."/>
            <person name="Gladieux P."/>
            <person name="Thoren M.H."/>
            <person name="Johannesson H."/>
        </authorList>
    </citation>
    <scope>NUCLEOTIDE SEQUENCE</scope>
    <source>
        <strain evidence="6">CBS 538.74</strain>
    </source>
</reference>
<dbReference type="Gene3D" id="3.40.50.720">
    <property type="entry name" value="NAD(P)-binding Rossmann-like Domain"/>
    <property type="match status" value="1"/>
</dbReference>
<dbReference type="AlphaFoldDB" id="A0AAN6VQZ0"/>
<evidence type="ECO:0000259" key="5">
    <source>
        <dbReference type="Pfam" id="PF16363"/>
    </source>
</evidence>
<evidence type="ECO:0000256" key="3">
    <source>
        <dbReference type="ARBA" id="ARBA00011989"/>
    </source>
</evidence>
<dbReference type="GO" id="GO:0008446">
    <property type="term" value="F:GDP-mannose 4,6-dehydratase activity"/>
    <property type="evidence" value="ECO:0007669"/>
    <property type="project" value="UniProtKB-EC"/>
</dbReference>
<organism evidence="6 7">
    <name type="scientific">Chaetomidium leptoderma</name>
    <dbReference type="NCBI Taxonomy" id="669021"/>
    <lineage>
        <taxon>Eukaryota</taxon>
        <taxon>Fungi</taxon>
        <taxon>Dikarya</taxon>
        <taxon>Ascomycota</taxon>
        <taxon>Pezizomycotina</taxon>
        <taxon>Sordariomycetes</taxon>
        <taxon>Sordariomycetidae</taxon>
        <taxon>Sordariales</taxon>
        <taxon>Chaetomiaceae</taxon>
        <taxon>Chaetomidium</taxon>
    </lineage>
</organism>
<dbReference type="Pfam" id="PF16363">
    <property type="entry name" value="GDP_Man_Dehyd"/>
    <property type="match status" value="1"/>
</dbReference>
<dbReference type="EMBL" id="MU856873">
    <property type="protein sequence ID" value="KAK4156182.1"/>
    <property type="molecule type" value="Genomic_DNA"/>
</dbReference>
<evidence type="ECO:0000256" key="4">
    <source>
        <dbReference type="ARBA" id="ARBA00023239"/>
    </source>
</evidence>
<dbReference type="SUPFAM" id="SSF51735">
    <property type="entry name" value="NAD(P)-binding Rossmann-fold domains"/>
    <property type="match status" value="1"/>
</dbReference>
<reference evidence="6" key="1">
    <citation type="journal article" date="2023" name="Mol. Phylogenet. Evol.">
        <title>Genome-scale phylogeny and comparative genomics of the fungal order Sordariales.</title>
        <authorList>
            <person name="Hensen N."/>
            <person name="Bonometti L."/>
            <person name="Westerberg I."/>
            <person name="Brannstrom I.O."/>
            <person name="Guillou S."/>
            <person name="Cros-Aarteil S."/>
            <person name="Calhoun S."/>
            <person name="Haridas S."/>
            <person name="Kuo A."/>
            <person name="Mondo S."/>
            <person name="Pangilinan J."/>
            <person name="Riley R."/>
            <person name="LaButti K."/>
            <person name="Andreopoulos B."/>
            <person name="Lipzen A."/>
            <person name="Chen C."/>
            <person name="Yan M."/>
            <person name="Daum C."/>
            <person name="Ng V."/>
            <person name="Clum A."/>
            <person name="Steindorff A."/>
            <person name="Ohm R.A."/>
            <person name="Martin F."/>
            <person name="Silar P."/>
            <person name="Natvig D.O."/>
            <person name="Lalanne C."/>
            <person name="Gautier V."/>
            <person name="Ament-Velasquez S.L."/>
            <person name="Kruys A."/>
            <person name="Hutchinson M.I."/>
            <person name="Powell A.J."/>
            <person name="Barry K."/>
            <person name="Miller A.N."/>
            <person name="Grigoriev I.V."/>
            <person name="Debuchy R."/>
            <person name="Gladieux P."/>
            <person name="Hiltunen Thoren M."/>
            <person name="Johannesson H."/>
        </authorList>
    </citation>
    <scope>NUCLEOTIDE SEQUENCE</scope>
    <source>
        <strain evidence="6">CBS 538.74</strain>
    </source>
</reference>